<dbReference type="Pfam" id="PF00109">
    <property type="entry name" value="ketoacyl-synt"/>
    <property type="match status" value="1"/>
</dbReference>
<evidence type="ECO:0000256" key="1">
    <source>
        <dbReference type="ARBA" id="ARBA00008467"/>
    </source>
</evidence>
<dbReference type="Gene3D" id="3.40.47.10">
    <property type="match status" value="1"/>
</dbReference>
<dbReference type="GO" id="GO:0004315">
    <property type="term" value="F:3-oxoacyl-[acyl-carrier-protein] synthase activity"/>
    <property type="evidence" value="ECO:0007669"/>
    <property type="project" value="InterPro"/>
</dbReference>
<keyword evidence="2 3" id="KW-0808">Transferase</keyword>
<gene>
    <name evidence="5" type="ORF">F4Y08_06350</name>
</gene>
<dbReference type="InterPro" id="IPR018201">
    <property type="entry name" value="Ketoacyl_synth_AS"/>
</dbReference>
<dbReference type="InterPro" id="IPR014031">
    <property type="entry name" value="Ketoacyl_synth_C"/>
</dbReference>
<evidence type="ECO:0000259" key="4">
    <source>
        <dbReference type="PROSITE" id="PS52004"/>
    </source>
</evidence>
<organism evidence="5">
    <name type="scientific">Caldilineaceae bacterium SB0662_bin_9</name>
    <dbReference type="NCBI Taxonomy" id="2605258"/>
    <lineage>
        <taxon>Bacteria</taxon>
        <taxon>Bacillati</taxon>
        <taxon>Chloroflexota</taxon>
        <taxon>Caldilineae</taxon>
        <taxon>Caldilineales</taxon>
        <taxon>Caldilineaceae</taxon>
    </lineage>
</organism>
<evidence type="ECO:0000256" key="2">
    <source>
        <dbReference type="ARBA" id="ARBA00022679"/>
    </source>
</evidence>
<dbReference type="SUPFAM" id="SSF53901">
    <property type="entry name" value="Thiolase-like"/>
    <property type="match status" value="2"/>
</dbReference>
<dbReference type="SMART" id="SM00825">
    <property type="entry name" value="PKS_KS"/>
    <property type="match status" value="1"/>
</dbReference>
<dbReference type="PROSITE" id="PS52004">
    <property type="entry name" value="KS3_2"/>
    <property type="match status" value="1"/>
</dbReference>
<dbReference type="InterPro" id="IPR000794">
    <property type="entry name" value="Beta-ketoacyl_synthase"/>
</dbReference>
<proteinExistence type="inferred from homology"/>
<dbReference type="PANTHER" id="PTHR11712:SF336">
    <property type="entry name" value="3-OXOACYL-[ACYL-CARRIER-PROTEIN] SYNTHASE, MITOCHONDRIAL"/>
    <property type="match status" value="1"/>
</dbReference>
<comment type="caution">
    <text evidence="5">The sequence shown here is derived from an EMBL/GenBank/DDBJ whole genome shotgun (WGS) entry which is preliminary data.</text>
</comment>
<comment type="similarity">
    <text evidence="1 3">Belongs to the thiolase-like superfamily. Beta-ketoacyl-ACP synthases family.</text>
</comment>
<evidence type="ECO:0000313" key="5">
    <source>
        <dbReference type="EMBL" id="MYD89947.1"/>
    </source>
</evidence>
<evidence type="ECO:0000256" key="3">
    <source>
        <dbReference type="RuleBase" id="RU003694"/>
    </source>
</evidence>
<dbReference type="PANTHER" id="PTHR11712">
    <property type="entry name" value="POLYKETIDE SYNTHASE-RELATED"/>
    <property type="match status" value="1"/>
</dbReference>
<name>A0A6B1DRU8_9CHLR</name>
<accession>A0A6B1DRU8</accession>
<sequence>MTDRLQRNRRDDRERVVVTGVGMVSALGLDANTSWQRMVAGCSGTRLIEVREVKGLECASAAVVDWQPGDHMDRRDARKTSRATQFAWKAAREALGQADLDPGDVEAGRLGIEIGDAFGGWDLIEDQTRVLYSKGFRRINPVLSLAALISGTPTFIGMRLGVTGIANSPVAACATGVGAVGEAARRILYGEADVMLAGGSDGYVTPMTVSMFGRLGAMSFEVDNPAAACAPFAGNRTGMVIGEGAGVLVLEGFAHARARGARILAEFGGYSLRLDPSDFANPDPEGRVPGRVMADAIADSGLHPVDIDWVVAHGTATKANDTMETRAIHSALGEHAPDCPVTGLKGMLGHAMGGAGAHSIVAAVKAMHDGHIPPTINYREPDPECDLDYVPNQARPHAVDAALVNGFGMGGQSASLVLLRHDG</sequence>
<dbReference type="GO" id="GO:0006633">
    <property type="term" value="P:fatty acid biosynthetic process"/>
    <property type="evidence" value="ECO:0007669"/>
    <property type="project" value="InterPro"/>
</dbReference>
<dbReference type="NCBIfam" id="NF005589">
    <property type="entry name" value="PRK07314.1"/>
    <property type="match status" value="1"/>
</dbReference>
<dbReference type="InterPro" id="IPR014030">
    <property type="entry name" value="Ketoacyl_synth_N"/>
</dbReference>
<dbReference type="InterPro" id="IPR020841">
    <property type="entry name" value="PKS_Beta-ketoAc_synthase_dom"/>
</dbReference>
<dbReference type="EMBL" id="VXPY01000038">
    <property type="protein sequence ID" value="MYD89947.1"/>
    <property type="molecule type" value="Genomic_DNA"/>
</dbReference>
<dbReference type="CDD" id="cd00834">
    <property type="entry name" value="KAS_I_II"/>
    <property type="match status" value="1"/>
</dbReference>
<feature type="domain" description="Ketosynthase family 3 (KS3)" evidence="4">
    <location>
        <begin position="13"/>
        <end position="420"/>
    </location>
</feature>
<dbReference type="PROSITE" id="PS00606">
    <property type="entry name" value="KS3_1"/>
    <property type="match status" value="1"/>
</dbReference>
<dbReference type="AlphaFoldDB" id="A0A6B1DRU8"/>
<protein>
    <submittedName>
        <fullName evidence="5">Beta-ketoacyl-[acyl-carrier-protein] synthase family protein</fullName>
    </submittedName>
</protein>
<dbReference type="Pfam" id="PF02801">
    <property type="entry name" value="Ketoacyl-synt_C"/>
    <property type="match status" value="1"/>
</dbReference>
<reference evidence="5" key="1">
    <citation type="submission" date="2019-09" db="EMBL/GenBank/DDBJ databases">
        <title>Characterisation of the sponge microbiome using genome-centric metagenomics.</title>
        <authorList>
            <person name="Engelberts J.P."/>
            <person name="Robbins S.J."/>
            <person name="De Goeij J.M."/>
            <person name="Aranda M."/>
            <person name="Bell S.C."/>
            <person name="Webster N.S."/>
        </authorList>
    </citation>
    <scope>NUCLEOTIDE SEQUENCE</scope>
    <source>
        <strain evidence="5">SB0662_bin_9</strain>
    </source>
</reference>
<dbReference type="InterPro" id="IPR016039">
    <property type="entry name" value="Thiolase-like"/>
</dbReference>